<evidence type="ECO:0008006" key="3">
    <source>
        <dbReference type="Google" id="ProtNLM"/>
    </source>
</evidence>
<evidence type="ECO:0000313" key="1">
    <source>
        <dbReference type="EMBL" id="PCE64317.1"/>
    </source>
</evidence>
<reference evidence="1 2" key="1">
    <citation type="submission" date="2017-04" db="EMBL/GenBank/DDBJ databases">
        <title>A new member of the family Flavobacteriaceae isolated from ascidians.</title>
        <authorList>
            <person name="Chen L."/>
        </authorList>
    </citation>
    <scope>NUCLEOTIDE SEQUENCE [LARGE SCALE GENOMIC DNA]</scope>
    <source>
        <strain evidence="1 2">HQA918</strain>
    </source>
</reference>
<gene>
    <name evidence="1" type="ORF">B7P33_08440</name>
</gene>
<dbReference type="PANTHER" id="PTHR41913">
    <property type="entry name" value="DUF1684 DOMAIN-CONTAINING PROTEIN"/>
    <property type="match status" value="1"/>
</dbReference>
<protein>
    <recommendedName>
        <fullName evidence="3">DUF1684 domain-containing protein</fullName>
    </recommendedName>
</protein>
<sequence length="215" mass="24789">MRILLAIVFFVFVACKEEKKYHDDLRPSLTGKPELIKDILEWQRNKDAEFRNPETSPLTDLGRKDFEGLAYFEPDTLFRVAAKLQRTPDALPFMMPTTTEREAEEKVYGIVSFDMEGKTHSLEVYQSPELMQQKGYEDYLFLPFLDTTNGSETYEGGRYLDLRIPEGDIIIVDFNKAYNPFCVYNKDFSCPIVPVRNTLNIAVRAGVKAYVKDGK</sequence>
<dbReference type="EMBL" id="NBWU01000003">
    <property type="protein sequence ID" value="PCE64317.1"/>
    <property type="molecule type" value="Genomic_DNA"/>
</dbReference>
<dbReference type="RefSeq" id="WP_097440440.1">
    <property type="nucleotide sequence ID" value="NZ_KZ300476.1"/>
</dbReference>
<proteinExistence type="predicted"/>
<name>A0A2A4G6P6_9FLAO</name>
<dbReference type="PROSITE" id="PS51257">
    <property type="entry name" value="PROKAR_LIPOPROTEIN"/>
    <property type="match status" value="1"/>
</dbReference>
<keyword evidence="2" id="KW-1185">Reference proteome</keyword>
<dbReference type="InterPro" id="IPR012467">
    <property type="entry name" value="DUF1684"/>
</dbReference>
<comment type="caution">
    <text evidence="1">The sequence shown here is derived from an EMBL/GenBank/DDBJ whole genome shotgun (WGS) entry which is preliminary data.</text>
</comment>
<dbReference type="Proteomes" id="UP000219559">
    <property type="component" value="Unassembled WGS sequence"/>
</dbReference>
<dbReference type="PANTHER" id="PTHR41913:SF1">
    <property type="entry name" value="DUF1684 DOMAIN-CONTAINING PROTEIN"/>
    <property type="match status" value="1"/>
</dbReference>
<dbReference type="AlphaFoldDB" id="A0A2A4G6P6"/>
<dbReference type="Pfam" id="PF07920">
    <property type="entry name" value="DUF1684"/>
    <property type="match status" value="1"/>
</dbReference>
<dbReference type="OrthoDB" id="5493262at2"/>
<evidence type="ECO:0000313" key="2">
    <source>
        <dbReference type="Proteomes" id="UP000219559"/>
    </source>
</evidence>
<organism evidence="1 2">
    <name type="scientific">Sediminicola luteus</name>
    <dbReference type="NCBI Taxonomy" id="319238"/>
    <lineage>
        <taxon>Bacteria</taxon>
        <taxon>Pseudomonadati</taxon>
        <taxon>Bacteroidota</taxon>
        <taxon>Flavobacteriia</taxon>
        <taxon>Flavobacteriales</taxon>
        <taxon>Flavobacteriaceae</taxon>
        <taxon>Sediminicola</taxon>
    </lineage>
</organism>
<accession>A0A2A4G6P6</accession>